<feature type="domain" description="RCK C-terminal" evidence="8">
    <location>
        <begin position="219"/>
        <end position="303"/>
    </location>
</feature>
<dbReference type="InterPro" id="IPR036721">
    <property type="entry name" value="RCK_C_sf"/>
</dbReference>
<proteinExistence type="predicted"/>
<feature type="transmembrane region" description="Helical" evidence="7">
    <location>
        <begin position="546"/>
        <end position="565"/>
    </location>
</feature>
<dbReference type="PANTHER" id="PTHR43652">
    <property type="entry name" value="BASIC AMINO ACID ANTIPORTER YFCC-RELATED"/>
    <property type="match status" value="1"/>
</dbReference>
<feature type="transmembrane region" description="Helical" evidence="7">
    <location>
        <begin position="71"/>
        <end position="97"/>
    </location>
</feature>
<evidence type="ECO:0000313" key="10">
    <source>
        <dbReference type="Proteomes" id="UP001367771"/>
    </source>
</evidence>
<evidence type="ECO:0000256" key="7">
    <source>
        <dbReference type="SAM" id="Phobius"/>
    </source>
</evidence>
<evidence type="ECO:0000256" key="3">
    <source>
        <dbReference type="ARBA" id="ARBA00022692"/>
    </source>
</evidence>
<dbReference type="Proteomes" id="UP001367771">
    <property type="component" value="Unassembled WGS sequence"/>
</dbReference>
<feature type="transmembrane region" description="Helical" evidence="7">
    <location>
        <begin position="493"/>
        <end position="513"/>
    </location>
</feature>
<comment type="caution">
    <text evidence="9">The sequence shown here is derived from an EMBL/GenBank/DDBJ whole genome shotgun (WGS) entry which is preliminary data.</text>
</comment>
<dbReference type="EMBL" id="JBBBDM010000001">
    <property type="protein sequence ID" value="MEI5686070.1"/>
    <property type="molecule type" value="Genomic_DNA"/>
</dbReference>
<dbReference type="InterPro" id="IPR006037">
    <property type="entry name" value="RCK_C"/>
</dbReference>
<feature type="transmembrane region" description="Helical" evidence="7">
    <location>
        <begin position="466"/>
        <end position="486"/>
    </location>
</feature>
<feature type="domain" description="RCK C-terminal" evidence="8">
    <location>
        <begin position="315"/>
        <end position="399"/>
    </location>
</feature>
<organism evidence="9 10">
    <name type="scientific">Sphingomonas kyungheensis</name>
    <dbReference type="NCBI Taxonomy" id="1069987"/>
    <lineage>
        <taxon>Bacteria</taxon>
        <taxon>Pseudomonadati</taxon>
        <taxon>Pseudomonadota</taxon>
        <taxon>Alphaproteobacteria</taxon>
        <taxon>Sphingomonadales</taxon>
        <taxon>Sphingomonadaceae</taxon>
        <taxon>Sphingomonas</taxon>
    </lineage>
</organism>
<evidence type="ECO:0000256" key="4">
    <source>
        <dbReference type="ARBA" id="ARBA00022737"/>
    </source>
</evidence>
<evidence type="ECO:0000256" key="6">
    <source>
        <dbReference type="ARBA" id="ARBA00023136"/>
    </source>
</evidence>
<dbReference type="InterPro" id="IPR004680">
    <property type="entry name" value="Cit_transptr-like_dom"/>
</dbReference>
<dbReference type="PROSITE" id="PS01271">
    <property type="entry name" value="NA_SULFATE"/>
    <property type="match status" value="1"/>
</dbReference>
<dbReference type="PROSITE" id="PS51202">
    <property type="entry name" value="RCK_C"/>
    <property type="match status" value="2"/>
</dbReference>
<keyword evidence="5 7" id="KW-1133">Transmembrane helix</keyword>
<feature type="transmembrane region" description="Helical" evidence="7">
    <location>
        <begin position="519"/>
        <end position="539"/>
    </location>
</feature>
<feature type="transmembrane region" description="Helical" evidence="7">
    <location>
        <begin position="585"/>
        <end position="605"/>
    </location>
</feature>
<dbReference type="InterPro" id="IPR051679">
    <property type="entry name" value="DASS-Related_Transporters"/>
</dbReference>
<evidence type="ECO:0000256" key="1">
    <source>
        <dbReference type="ARBA" id="ARBA00004141"/>
    </source>
</evidence>
<evidence type="ECO:0000256" key="5">
    <source>
        <dbReference type="ARBA" id="ARBA00022989"/>
    </source>
</evidence>
<name>A0ABU8GYZ8_9SPHN</name>
<feature type="transmembrane region" description="Helical" evidence="7">
    <location>
        <begin position="15"/>
        <end position="33"/>
    </location>
</feature>
<feature type="transmembrane region" description="Helical" evidence="7">
    <location>
        <begin position="146"/>
        <end position="166"/>
    </location>
</feature>
<comment type="subcellular location">
    <subcellularLocation>
        <location evidence="1">Membrane</location>
        <topology evidence="1">Multi-pass membrane protein</topology>
    </subcellularLocation>
</comment>
<keyword evidence="4" id="KW-0677">Repeat</keyword>
<evidence type="ECO:0000256" key="2">
    <source>
        <dbReference type="ARBA" id="ARBA00022448"/>
    </source>
</evidence>
<feature type="transmembrane region" description="Helical" evidence="7">
    <location>
        <begin position="417"/>
        <end position="446"/>
    </location>
</feature>
<dbReference type="Gene3D" id="3.30.70.1450">
    <property type="entry name" value="Regulator of K+ conductance, C-terminal domain"/>
    <property type="match status" value="1"/>
</dbReference>
<keyword evidence="2" id="KW-0813">Transport</keyword>
<evidence type="ECO:0000313" key="9">
    <source>
        <dbReference type="EMBL" id="MEI5686070.1"/>
    </source>
</evidence>
<dbReference type="PANTHER" id="PTHR43652:SF2">
    <property type="entry name" value="BASIC AMINO ACID ANTIPORTER YFCC-RELATED"/>
    <property type="match status" value="1"/>
</dbReference>
<keyword evidence="6 7" id="KW-0472">Membrane</keyword>
<gene>
    <name evidence="9" type="ORF">V8201_03140</name>
</gene>
<dbReference type="SUPFAM" id="SSF116726">
    <property type="entry name" value="TrkA C-terminal domain-like"/>
    <property type="match status" value="2"/>
</dbReference>
<reference evidence="9 10" key="1">
    <citation type="journal article" date="2013" name="Int. J. Syst. Evol. Microbiol.">
        <title>Sphingomonas kyungheensis sp. nov., a bacterium with ginsenoside-converting activity isolated from soil of a ginseng field.</title>
        <authorList>
            <person name="Son H.M."/>
            <person name="Yang J.E."/>
            <person name="Park Y."/>
            <person name="Han C.K."/>
            <person name="Kim S.G."/>
            <person name="Kook M."/>
            <person name="Yi T.H."/>
        </authorList>
    </citation>
    <scope>NUCLEOTIDE SEQUENCE [LARGE SCALE GENOMIC DNA]</scope>
    <source>
        <strain evidence="9 10">LMG 26582</strain>
    </source>
</reference>
<evidence type="ECO:0000259" key="8">
    <source>
        <dbReference type="PROSITE" id="PS51202"/>
    </source>
</evidence>
<dbReference type="Pfam" id="PF03600">
    <property type="entry name" value="CitMHS"/>
    <property type="match status" value="1"/>
</dbReference>
<feature type="transmembrane region" description="Helical" evidence="7">
    <location>
        <begin position="186"/>
        <end position="209"/>
    </location>
</feature>
<dbReference type="InterPro" id="IPR031312">
    <property type="entry name" value="Na/sul_symport_CS"/>
</dbReference>
<sequence>MGGDVFDVIASALQAHQPVIGLLFVIALFAAFASERFPPVTIAIVGAGAMIVCGWLTPALVTAAFANPAPITIAAFFVLSGALVRTGTIEALASVVVRRASAAPRRTVAEMLAGAATAPAFINNTPVVIVLIPLVRRLAKTVGIPATRLLIPLSYLSILGGTLTLIGTSTNLLVDGVARANGQAPFGIFEITGGGLVAMAAGIATMLVLGPKLLPSRPDNDIADRHQLRYLTELTLSEEEAAKRPTLADLSFLKRDAVRLVAIRRGSELLREPPPDLRITRDDRLVVASSADELDGLARSRGVIVGLQNVGRPIRLAEDERADDVRLIGLTIAPSHPALGRELRDIPFLSNLPARVLGIGRARHLPGPDLGSVRLRAADSLLVAADAGALAALHENTNLIAEDTSHVRRFRRRRAPIAIGTLAGVIALAALGAMPVVLLALIGVGIVLVTGCIDPEEAWRSIDGSVLVLIFAMLGIGSGLEAIGTVKLVVDTIGPWIGGLSPLLVIVVLYFLTSLLTETVTNNAVAVIMTPVAIGLAQASSNDPRALIVTVMFAASASFATPIGYQTNTMVYAAADYRFADFVKIGLPMNIVVGAATCFAIAWLVP</sequence>
<accession>A0ABU8GYZ8</accession>
<keyword evidence="3 7" id="KW-0812">Transmembrane</keyword>
<protein>
    <submittedName>
        <fullName evidence="9">SLC13 family permease</fullName>
    </submittedName>
</protein>
<dbReference type="Pfam" id="PF02080">
    <property type="entry name" value="TrkA_C"/>
    <property type="match status" value="1"/>
</dbReference>
<feature type="transmembrane region" description="Helical" evidence="7">
    <location>
        <begin position="40"/>
        <end position="65"/>
    </location>
</feature>
<keyword evidence="10" id="KW-1185">Reference proteome</keyword>